<name>A0ABX9WGJ9_9ACTN</name>
<evidence type="ECO:0000256" key="2">
    <source>
        <dbReference type="ARBA" id="ARBA00023033"/>
    </source>
</evidence>
<evidence type="ECO:0000256" key="3">
    <source>
        <dbReference type="ARBA" id="ARBA00038396"/>
    </source>
</evidence>
<dbReference type="EMBL" id="RJLN01000032">
    <property type="protein sequence ID" value="RNL98650.1"/>
    <property type="molecule type" value="Genomic_DNA"/>
</dbReference>
<dbReference type="InterPro" id="IPR036188">
    <property type="entry name" value="FAD/NAD-bd_sf"/>
</dbReference>
<dbReference type="Proteomes" id="UP000280698">
    <property type="component" value="Unassembled WGS sequence"/>
</dbReference>
<comment type="similarity">
    <text evidence="3">Belongs to the flavin-dependent halogenase family. Bacterial tryptophan halogenase subfamily.</text>
</comment>
<dbReference type="PANTHER" id="PTHR43747">
    <property type="entry name" value="FAD-BINDING PROTEIN"/>
    <property type="match status" value="1"/>
</dbReference>
<dbReference type="InterPro" id="IPR050816">
    <property type="entry name" value="Flavin-dep_Halogenase_NPB"/>
</dbReference>
<dbReference type="PANTHER" id="PTHR43747:SF5">
    <property type="entry name" value="FAD-BINDING DOMAIN-CONTAINING PROTEIN"/>
    <property type="match status" value="1"/>
</dbReference>
<proteinExistence type="inferred from homology"/>
<comment type="caution">
    <text evidence="4">The sequence shown here is derived from an EMBL/GenBank/DDBJ whole genome shotgun (WGS) entry which is preliminary data.</text>
</comment>
<keyword evidence="5" id="KW-1185">Reference proteome</keyword>
<dbReference type="SUPFAM" id="SSF51905">
    <property type="entry name" value="FAD/NAD(P)-binding domain"/>
    <property type="match status" value="1"/>
</dbReference>
<protein>
    <submittedName>
        <fullName evidence="4">FAD-dependent oxidoreductase</fullName>
    </submittedName>
</protein>
<gene>
    <name evidence="4" type="ORF">EFE23_13580</name>
</gene>
<keyword evidence="2" id="KW-0503">Monooxygenase</keyword>
<evidence type="ECO:0000313" key="4">
    <source>
        <dbReference type="EMBL" id="RNL98650.1"/>
    </source>
</evidence>
<sequence>MLGAVLARNGVKVLLLDAGAHPRFAIGESTIPFTSGMTRIIADRYGVPEIKPLSSFRGVQKHVSRNCGRKQNFGFIYHREGAPQDPGEVNQLVVPSMLRTESHLFRQDVDTYLFQVAVKYGAHTRLNTRIVDVEIDPDEGAVLRSDRGEEFRASYVVDAGGFRSPLADKFELREVPTRARTHSRSVFTHLIGVRPYDKSPAAARGHGQPNPWHHGTLHHVFDGGWMWVIPFDNHPDSLNPLVSVGLTLDPRVHPKTDLPPEEEFRQFLNRFPDIAWQFEDAKPVRPWVSTGRLQYSAKQIVGDRFCLTSHAAGFIDPLYSRGMTNTLELINIMAWRLIAAARDGNWSTERFEYLETLQQGLFDFHDDLVYSSFVAFRDYELWNAVNRTWQLGTMLGNVVIEDAYFRYSRSGDDKVFLALEDSRHPGSPFPVSEKFSELGFFTRQTCQAVEAGTLSPKDGAAQIFAMIASADYLPPSFGFGDPVNRCFSASPSKMARNAVWSRRKAPEEIGAMMSRATAGLVRMRLRP</sequence>
<keyword evidence="1" id="KW-0560">Oxidoreductase</keyword>
<dbReference type="Gene3D" id="3.50.50.60">
    <property type="entry name" value="FAD/NAD(P)-binding domain"/>
    <property type="match status" value="1"/>
</dbReference>
<organism evidence="4 5">
    <name type="scientific">Micromonospora solifontis</name>
    <dbReference type="NCBI Taxonomy" id="2487138"/>
    <lineage>
        <taxon>Bacteria</taxon>
        <taxon>Bacillati</taxon>
        <taxon>Actinomycetota</taxon>
        <taxon>Actinomycetes</taxon>
        <taxon>Micromonosporales</taxon>
        <taxon>Micromonosporaceae</taxon>
        <taxon>Micromonospora</taxon>
    </lineage>
</organism>
<reference evidence="4 5" key="1">
    <citation type="submission" date="2018-11" db="EMBL/GenBank/DDBJ databases">
        <title>Micromonospora sp. PPF5-17, a new actinomycetes isolated from a hot spring soil.</title>
        <authorList>
            <person name="Thawai C."/>
        </authorList>
    </citation>
    <scope>NUCLEOTIDE SEQUENCE [LARGE SCALE GENOMIC DNA]</scope>
    <source>
        <strain evidence="4 5">PPF5-17</strain>
    </source>
</reference>
<dbReference type="Pfam" id="PF04820">
    <property type="entry name" value="Trp_halogenase"/>
    <property type="match status" value="1"/>
</dbReference>
<dbReference type="InterPro" id="IPR006905">
    <property type="entry name" value="Flavin_halogenase"/>
</dbReference>
<accession>A0ABX9WGJ9</accession>
<evidence type="ECO:0000256" key="1">
    <source>
        <dbReference type="ARBA" id="ARBA00023002"/>
    </source>
</evidence>
<evidence type="ECO:0000313" key="5">
    <source>
        <dbReference type="Proteomes" id="UP000280698"/>
    </source>
</evidence>